<evidence type="ECO:0000313" key="5">
    <source>
        <dbReference type="EMBL" id="KRF99794.1"/>
    </source>
</evidence>
<reference evidence="5 6" key="1">
    <citation type="journal article" date="2007" name="Nature">
        <title>Evolution of genes and genomes on the Drosophila phylogeny.</title>
        <authorList>
            <consortium name="Drosophila 12 Genomes Consortium"/>
            <person name="Clark A.G."/>
            <person name="Eisen M.B."/>
            <person name="Smith D.R."/>
            <person name="Bergman C.M."/>
            <person name="Oliver B."/>
            <person name="Markow T.A."/>
            <person name="Kaufman T.C."/>
            <person name="Kellis M."/>
            <person name="Gelbart W."/>
            <person name="Iyer V.N."/>
            <person name="Pollard D.A."/>
            <person name="Sackton T.B."/>
            <person name="Larracuente A.M."/>
            <person name="Singh N.D."/>
            <person name="Abad J.P."/>
            <person name="Abt D.N."/>
            <person name="Adryan B."/>
            <person name="Aguade M."/>
            <person name="Akashi H."/>
            <person name="Anderson W.W."/>
            <person name="Aquadro C.F."/>
            <person name="Ardell D.H."/>
            <person name="Arguello R."/>
            <person name="Artieri C.G."/>
            <person name="Barbash D.A."/>
            <person name="Barker D."/>
            <person name="Barsanti P."/>
            <person name="Batterham P."/>
            <person name="Batzoglou S."/>
            <person name="Begun D."/>
            <person name="Bhutkar A."/>
            <person name="Blanco E."/>
            <person name="Bosak S.A."/>
            <person name="Bradley R.K."/>
            <person name="Brand A.D."/>
            <person name="Brent M.R."/>
            <person name="Brooks A.N."/>
            <person name="Brown R.H."/>
            <person name="Butlin R.K."/>
            <person name="Caggese C."/>
            <person name="Calvi B.R."/>
            <person name="Bernardo de Carvalho A."/>
            <person name="Caspi A."/>
            <person name="Castrezana S."/>
            <person name="Celniker S.E."/>
            <person name="Chang J.L."/>
            <person name="Chapple C."/>
            <person name="Chatterji S."/>
            <person name="Chinwalla A."/>
            <person name="Civetta A."/>
            <person name="Clifton S.W."/>
            <person name="Comeron J.M."/>
            <person name="Costello J.C."/>
            <person name="Coyne J.A."/>
            <person name="Daub J."/>
            <person name="David R.G."/>
            <person name="Delcher A.L."/>
            <person name="Delehaunty K."/>
            <person name="Do C.B."/>
            <person name="Ebling H."/>
            <person name="Edwards K."/>
            <person name="Eickbush T."/>
            <person name="Evans J.D."/>
            <person name="Filipski A."/>
            <person name="Findeiss S."/>
            <person name="Freyhult E."/>
            <person name="Fulton L."/>
            <person name="Fulton R."/>
            <person name="Garcia A.C."/>
            <person name="Gardiner A."/>
            <person name="Garfield D.A."/>
            <person name="Garvin B.E."/>
            <person name="Gibson G."/>
            <person name="Gilbert D."/>
            <person name="Gnerre S."/>
            <person name="Godfrey J."/>
            <person name="Good R."/>
            <person name="Gotea V."/>
            <person name="Gravely B."/>
            <person name="Greenberg A.J."/>
            <person name="Griffiths-Jones S."/>
            <person name="Gross S."/>
            <person name="Guigo R."/>
            <person name="Gustafson E.A."/>
            <person name="Haerty W."/>
            <person name="Hahn M.W."/>
            <person name="Halligan D.L."/>
            <person name="Halpern A.L."/>
            <person name="Halter G.M."/>
            <person name="Han M.V."/>
            <person name="Heger A."/>
            <person name="Hillier L."/>
            <person name="Hinrichs A.S."/>
            <person name="Holmes I."/>
            <person name="Hoskins R.A."/>
            <person name="Hubisz M.J."/>
            <person name="Hultmark D."/>
            <person name="Huntley M.A."/>
            <person name="Jaffe D.B."/>
            <person name="Jagadeeshan S."/>
            <person name="Jeck W.R."/>
            <person name="Johnson J."/>
            <person name="Jones C.D."/>
            <person name="Jordan W.C."/>
            <person name="Karpen G.H."/>
            <person name="Kataoka E."/>
            <person name="Keightley P.D."/>
            <person name="Kheradpour P."/>
            <person name="Kirkness E.F."/>
            <person name="Koerich L.B."/>
            <person name="Kristiansen K."/>
            <person name="Kudrna D."/>
            <person name="Kulathinal R.J."/>
            <person name="Kumar S."/>
            <person name="Kwok R."/>
            <person name="Lander E."/>
            <person name="Langley C.H."/>
            <person name="Lapoint R."/>
            <person name="Lazzaro B.P."/>
            <person name="Lee S.J."/>
            <person name="Levesque L."/>
            <person name="Li R."/>
            <person name="Lin C.F."/>
            <person name="Lin M.F."/>
            <person name="Lindblad-Toh K."/>
            <person name="Llopart A."/>
            <person name="Long M."/>
            <person name="Low L."/>
            <person name="Lozovsky E."/>
            <person name="Lu J."/>
            <person name="Luo M."/>
            <person name="Machado C.A."/>
            <person name="Makalowski W."/>
            <person name="Marzo M."/>
            <person name="Matsuda M."/>
            <person name="Matzkin L."/>
            <person name="McAllister B."/>
            <person name="McBride C.S."/>
            <person name="McKernan B."/>
            <person name="McKernan K."/>
            <person name="Mendez-Lago M."/>
            <person name="Minx P."/>
            <person name="Mollenhauer M.U."/>
            <person name="Montooth K."/>
            <person name="Mount S.M."/>
            <person name="Mu X."/>
            <person name="Myers E."/>
            <person name="Negre B."/>
            <person name="Newfeld S."/>
            <person name="Nielsen R."/>
            <person name="Noor M.A."/>
            <person name="O'Grady P."/>
            <person name="Pachter L."/>
            <person name="Papaceit M."/>
            <person name="Parisi M.J."/>
            <person name="Parisi M."/>
            <person name="Parts L."/>
            <person name="Pedersen J.S."/>
            <person name="Pesole G."/>
            <person name="Phillippy A.M."/>
            <person name="Ponting C.P."/>
            <person name="Pop M."/>
            <person name="Porcelli D."/>
            <person name="Powell J.R."/>
            <person name="Prohaska S."/>
            <person name="Pruitt K."/>
            <person name="Puig M."/>
            <person name="Quesneville H."/>
            <person name="Ram K.R."/>
            <person name="Rand D."/>
            <person name="Rasmussen M.D."/>
            <person name="Reed L.K."/>
            <person name="Reenan R."/>
            <person name="Reily A."/>
            <person name="Remington K.A."/>
            <person name="Rieger T.T."/>
            <person name="Ritchie M.G."/>
            <person name="Robin C."/>
            <person name="Rogers Y.H."/>
            <person name="Rohde C."/>
            <person name="Rozas J."/>
            <person name="Rubenfield M.J."/>
            <person name="Ruiz A."/>
            <person name="Russo S."/>
            <person name="Salzberg S.L."/>
            <person name="Sanchez-Gracia A."/>
            <person name="Saranga D.J."/>
            <person name="Sato H."/>
            <person name="Schaeffer S.W."/>
            <person name="Schatz M.C."/>
            <person name="Schlenke T."/>
            <person name="Schwartz R."/>
            <person name="Segarra C."/>
            <person name="Singh R.S."/>
            <person name="Sirot L."/>
            <person name="Sirota M."/>
            <person name="Sisneros N.B."/>
            <person name="Smith C.D."/>
            <person name="Smith T.F."/>
            <person name="Spieth J."/>
            <person name="Stage D.E."/>
            <person name="Stark A."/>
            <person name="Stephan W."/>
            <person name="Strausberg R.L."/>
            <person name="Strempel S."/>
            <person name="Sturgill D."/>
            <person name="Sutton G."/>
            <person name="Sutton G.G."/>
            <person name="Tao W."/>
            <person name="Teichmann S."/>
            <person name="Tobari Y.N."/>
            <person name="Tomimura Y."/>
            <person name="Tsolas J.M."/>
            <person name="Valente V.L."/>
            <person name="Venter E."/>
            <person name="Venter J.C."/>
            <person name="Vicario S."/>
            <person name="Vieira F.G."/>
            <person name="Vilella A.J."/>
            <person name="Villasante A."/>
            <person name="Walenz B."/>
            <person name="Wang J."/>
            <person name="Wasserman M."/>
            <person name="Watts T."/>
            <person name="Wilson D."/>
            <person name="Wilson R.K."/>
            <person name="Wing R.A."/>
            <person name="Wolfner M.F."/>
            <person name="Wong A."/>
            <person name="Wong G.K."/>
            <person name="Wu C.I."/>
            <person name="Wu G."/>
            <person name="Yamamoto D."/>
            <person name="Yang H.P."/>
            <person name="Yang S.P."/>
            <person name="Yorke J.A."/>
            <person name="Yoshida K."/>
            <person name="Zdobnov E."/>
            <person name="Zhang P."/>
            <person name="Zhang Y."/>
            <person name="Zimin A.V."/>
            <person name="Baldwin J."/>
            <person name="Abdouelleil A."/>
            <person name="Abdulkadir J."/>
            <person name="Abebe A."/>
            <person name="Abera B."/>
            <person name="Abreu J."/>
            <person name="Acer S.C."/>
            <person name="Aftuck L."/>
            <person name="Alexander A."/>
            <person name="An P."/>
            <person name="Anderson E."/>
            <person name="Anderson S."/>
            <person name="Arachi H."/>
            <person name="Azer M."/>
            <person name="Bachantsang P."/>
            <person name="Barry A."/>
            <person name="Bayul T."/>
            <person name="Berlin A."/>
            <person name="Bessette D."/>
            <person name="Bloom T."/>
            <person name="Blye J."/>
            <person name="Boguslavskiy L."/>
            <person name="Bonnet C."/>
            <person name="Boukhgalter B."/>
            <person name="Bourzgui I."/>
            <person name="Brown A."/>
            <person name="Cahill P."/>
            <person name="Channer S."/>
            <person name="Cheshatsang Y."/>
            <person name="Chuda L."/>
            <person name="Citroen M."/>
            <person name="Collymore A."/>
            <person name="Cooke P."/>
            <person name="Costello M."/>
            <person name="D'Aco K."/>
            <person name="Daza R."/>
            <person name="De Haan G."/>
            <person name="DeGray S."/>
            <person name="DeMaso C."/>
            <person name="Dhargay N."/>
            <person name="Dooley K."/>
            <person name="Dooley E."/>
            <person name="Doricent M."/>
            <person name="Dorje P."/>
            <person name="Dorjee K."/>
            <person name="Dupes A."/>
            <person name="Elong R."/>
            <person name="Falk J."/>
            <person name="Farina A."/>
            <person name="Faro S."/>
            <person name="Ferguson D."/>
            <person name="Fisher S."/>
            <person name="Foley C.D."/>
            <person name="Franke A."/>
            <person name="Friedrich D."/>
            <person name="Gadbois L."/>
            <person name="Gearin G."/>
            <person name="Gearin C.R."/>
            <person name="Giannoukos G."/>
            <person name="Goode T."/>
            <person name="Graham J."/>
            <person name="Grandbois E."/>
            <person name="Grewal S."/>
            <person name="Gyaltsen K."/>
            <person name="Hafez N."/>
            <person name="Hagos B."/>
            <person name="Hall J."/>
            <person name="Henson C."/>
            <person name="Hollinger A."/>
            <person name="Honan T."/>
            <person name="Huard M.D."/>
            <person name="Hughes L."/>
            <person name="Hurhula B."/>
            <person name="Husby M.E."/>
            <person name="Kamat A."/>
            <person name="Kanga B."/>
            <person name="Kashin S."/>
            <person name="Khazanovich D."/>
            <person name="Kisner P."/>
            <person name="Lance K."/>
            <person name="Lara M."/>
            <person name="Lee W."/>
            <person name="Lennon N."/>
            <person name="Letendre F."/>
            <person name="LeVine R."/>
            <person name="Lipovsky A."/>
            <person name="Liu X."/>
            <person name="Liu J."/>
            <person name="Liu S."/>
            <person name="Lokyitsang T."/>
            <person name="Lokyitsang Y."/>
            <person name="Lubonja R."/>
            <person name="Lui A."/>
            <person name="MacDonald P."/>
            <person name="Magnisalis V."/>
            <person name="Maru K."/>
            <person name="Matthews C."/>
            <person name="McCusker W."/>
            <person name="McDonough S."/>
            <person name="Mehta T."/>
            <person name="Meldrim J."/>
            <person name="Meneus L."/>
            <person name="Mihai O."/>
            <person name="Mihalev A."/>
            <person name="Mihova T."/>
            <person name="Mittelman R."/>
            <person name="Mlenga V."/>
            <person name="Montmayeur A."/>
            <person name="Mulrain L."/>
            <person name="Navidi A."/>
            <person name="Naylor J."/>
            <person name="Negash T."/>
            <person name="Nguyen T."/>
            <person name="Nguyen N."/>
            <person name="Nicol R."/>
            <person name="Norbu C."/>
            <person name="Norbu N."/>
            <person name="Novod N."/>
            <person name="O'Neill B."/>
            <person name="Osman S."/>
            <person name="Markiewicz E."/>
            <person name="Oyono O.L."/>
            <person name="Patti C."/>
            <person name="Phunkhang P."/>
            <person name="Pierre F."/>
            <person name="Priest M."/>
            <person name="Raghuraman S."/>
            <person name="Rege F."/>
            <person name="Reyes R."/>
            <person name="Rise C."/>
            <person name="Rogov P."/>
            <person name="Ross K."/>
            <person name="Ryan E."/>
            <person name="Settipalli S."/>
            <person name="Shea T."/>
            <person name="Sherpa N."/>
            <person name="Shi L."/>
            <person name="Shih D."/>
            <person name="Sparrow T."/>
            <person name="Spaulding J."/>
            <person name="Stalker J."/>
            <person name="Stange-Thomann N."/>
            <person name="Stavropoulos S."/>
            <person name="Stone C."/>
            <person name="Strader C."/>
            <person name="Tesfaye S."/>
            <person name="Thomson T."/>
            <person name="Thoulutsang Y."/>
            <person name="Thoulutsang D."/>
            <person name="Topham K."/>
            <person name="Topping I."/>
            <person name="Tsamla T."/>
            <person name="Vassiliev H."/>
            <person name="Vo A."/>
            <person name="Wangchuk T."/>
            <person name="Wangdi T."/>
            <person name="Weiand M."/>
            <person name="Wilkinson J."/>
            <person name="Wilson A."/>
            <person name="Yadav S."/>
            <person name="Young G."/>
            <person name="Yu Q."/>
            <person name="Zembek L."/>
            <person name="Zhong D."/>
            <person name="Zimmer A."/>
            <person name="Zwirko Z."/>
            <person name="Jaffe D.B."/>
            <person name="Alvarez P."/>
            <person name="Brockman W."/>
            <person name="Butler J."/>
            <person name="Chin C."/>
            <person name="Gnerre S."/>
            <person name="Grabherr M."/>
            <person name="Kleber M."/>
            <person name="Mauceli E."/>
            <person name="MacCallum I."/>
        </authorList>
    </citation>
    <scope>NUCLEOTIDE SEQUENCE [LARGE SCALE GENOMIC DNA]</scope>
    <source>
        <strain evidence="6">Tucson 14030-0811.24</strain>
    </source>
</reference>
<dbReference type="OrthoDB" id="10044187at2759"/>
<keyword evidence="3" id="KW-0472">Membrane</keyword>
<evidence type="ECO:0008006" key="7">
    <source>
        <dbReference type="Google" id="ProtNLM"/>
    </source>
</evidence>
<dbReference type="AlphaFoldDB" id="A0A0Q9X6Q4"/>
<accession>A0A0Q9X6Q4</accession>
<dbReference type="Pfam" id="PF10167">
    <property type="entry name" value="BORCS8"/>
    <property type="match status" value="1"/>
</dbReference>
<name>A0A0Q9X6Q4_DROWI</name>
<dbReference type="Proteomes" id="UP000007798">
    <property type="component" value="Unassembled WGS sequence"/>
</dbReference>
<dbReference type="GO" id="GO:0005765">
    <property type="term" value="C:lysosomal membrane"/>
    <property type="evidence" value="ECO:0007669"/>
    <property type="project" value="UniProtKB-SubCell"/>
</dbReference>
<dbReference type="STRING" id="7260.A0A0Q9X6Q4"/>
<evidence type="ECO:0000256" key="1">
    <source>
        <dbReference type="ARBA" id="ARBA00004656"/>
    </source>
</evidence>
<dbReference type="GO" id="GO:0099078">
    <property type="term" value="C:BORC complex"/>
    <property type="evidence" value="ECO:0007669"/>
    <property type="project" value="TreeGrafter"/>
</dbReference>
<dbReference type="PANTHER" id="PTHR21146">
    <property type="entry name" value="MEF2B PROTEIN"/>
    <property type="match status" value="1"/>
</dbReference>
<comment type="subcellular location">
    <subcellularLocation>
        <location evidence="1">Lysosome membrane</location>
    </subcellularLocation>
</comment>
<evidence type="ECO:0000256" key="2">
    <source>
        <dbReference type="ARBA" id="ARBA00010463"/>
    </source>
</evidence>
<dbReference type="PANTHER" id="PTHR21146:SF0">
    <property type="entry name" value="BLOC-1-RELATED COMPLEX SUBUNIT 8"/>
    <property type="match status" value="1"/>
</dbReference>
<gene>
    <name evidence="5" type="primary">Dwil\GK26923</name>
    <name evidence="5" type="ORF">Dwil_GK26923</name>
</gene>
<sequence length="171" mass="19641">MSESNEITLKSRKTSEKISENIHIFANDPSLAFYRVQEHIRKVLPPISIKRNDVLQVQNGLQGHFYDMEYGVQALKSIEKSESTFHNIQEMIKASIFIKQQLKYEEKKKIKTENGKNSVYKRFSAHLTFDPLELPDLNGVVRETSGRMDLVVPCGGQLNLGELQRSHTTLH</sequence>
<evidence type="ECO:0000256" key="4">
    <source>
        <dbReference type="ARBA" id="ARBA00023228"/>
    </source>
</evidence>
<dbReference type="InterPro" id="IPR019320">
    <property type="entry name" value="BORCS8"/>
</dbReference>
<keyword evidence="4" id="KW-0458">Lysosome</keyword>
<dbReference type="eggNOG" id="KOG4523">
    <property type="taxonomic scope" value="Eukaryota"/>
</dbReference>
<protein>
    <recommendedName>
        <fullName evidence="7">BLOC-1-related complex subunit 8 homolog</fullName>
    </recommendedName>
</protein>
<proteinExistence type="inferred from homology"/>
<evidence type="ECO:0000256" key="3">
    <source>
        <dbReference type="ARBA" id="ARBA00023136"/>
    </source>
</evidence>
<organism evidence="5 6">
    <name type="scientific">Drosophila willistoni</name>
    <name type="common">Fruit fly</name>
    <dbReference type="NCBI Taxonomy" id="7260"/>
    <lineage>
        <taxon>Eukaryota</taxon>
        <taxon>Metazoa</taxon>
        <taxon>Ecdysozoa</taxon>
        <taxon>Arthropoda</taxon>
        <taxon>Hexapoda</taxon>
        <taxon>Insecta</taxon>
        <taxon>Pterygota</taxon>
        <taxon>Neoptera</taxon>
        <taxon>Endopterygota</taxon>
        <taxon>Diptera</taxon>
        <taxon>Brachycera</taxon>
        <taxon>Muscomorpha</taxon>
        <taxon>Ephydroidea</taxon>
        <taxon>Drosophilidae</taxon>
        <taxon>Drosophila</taxon>
        <taxon>Sophophora</taxon>
    </lineage>
</organism>
<evidence type="ECO:0000313" key="6">
    <source>
        <dbReference type="Proteomes" id="UP000007798"/>
    </source>
</evidence>
<dbReference type="FunCoup" id="A0A0Q9X6Q4">
    <property type="interactions" value="99"/>
</dbReference>
<dbReference type="InParanoid" id="A0A0Q9X6Q4"/>
<comment type="similarity">
    <text evidence="2">Belongs to the BORCS8 family.</text>
</comment>
<keyword evidence="6" id="KW-1185">Reference proteome</keyword>
<dbReference type="EMBL" id="CH964265">
    <property type="protein sequence ID" value="KRF99794.1"/>
    <property type="molecule type" value="Genomic_DNA"/>
</dbReference>